<dbReference type="eggNOG" id="COG0835">
    <property type="taxonomic scope" value="Bacteria"/>
</dbReference>
<dbReference type="Gene3D" id="2.40.50.180">
    <property type="entry name" value="CheA-289, Domain 4"/>
    <property type="match status" value="1"/>
</dbReference>
<dbReference type="EMBL" id="CP001739">
    <property type="protein sequence ID" value="ACZ09915.1"/>
    <property type="molecule type" value="Genomic_DNA"/>
</dbReference>
<dbReference type="Gene3D" id="2.30.30.40">
    <property type="entry name" value="SH3 Domains"/>
    <property type="match status" value="1"/>
</dbReference>
<dbReference type="GO" id="GO:0006935">
    <property type="term" value="P:chemotaxis"/>
    <property type="evidence" value="ECO:0007669"/>
    <property type="project" value="InterPro"/>
</dbReference>
<keyword evidence="3" id="KW-1185">Reference proteome</keyword>
<dbReference type="InterPro" id="IPR036061">
    <property type="entry name" value="CheW-like_dom_sf"/>
</dbReference>
<gene>
    <name evidence="2" type="ordered locus">Sterm_3073</name>
</gene>
<dbReference type="InterPro" id="IPR002545">
    <property type="entry name" value="CheW-lke_dom"/>
</dbReference>
<dbReference type="STRING" id="526218.Sterm_3073"/>
<dbReference type="Pfam" id="PF01584">
    <property type="entry name" value="CheW"/>
    <property type="match status" value="1"/>
</dbReference>
<evidence type="ECO:0000313" key="2">
    <source>
        <dbReference type="EMBL" id="ACZ09915.1"/>
    </source>
</evidence>
<proteinExistence type="predicted"/>
<evidence type="ECO:0000259" key="1">
    <source>
        <dbReference type="Pfam" id="PF01584"/>
    </source>
</evidence>
<reference evidence="2 3" key="2">
    <citation type="journal article" date="2010" name="Stand. Genomic Sci.">
        <title>Complete genome sequence of Sebaldella termitidis type strain (NCTC 11300).</title>
        <authorList>
            <person name="Harmon-Smith M."/>
            <person name="Celia L."/>
            <person name="Chertkov O."/>
            <person name="Lapidus A."/>
            <person name="Copeland A."/>
            <person name="Glavina Del Rio T."/>
            <person name="Nolan M."/>
            <person name="Lucas S."/>
            <person name="Tice H."/>
            <person name="Cheng J.F."/>
            <person name="Han C."/>
            <person name="Detter J.C."/>
            <person name="Bruce D."/>
            <person name="Goodwin L."/>
            <person name="Pitluck S."/>
            <person name="Pati A."/>
            <person name="Liolios K."/>
            <person name="Ivanova N."/>
            <person name="Mavromatis K."/>
            <person name="Mikhailova N."/>
            <person name="Chen A."/>
            <person name="Palaniappan K."/>
            <person name="Land M."/>
            <person name="Hauser L."/>
            <person name="Chang Y.J."/>
            <person name="Jeffries C.D."/>
            <person name="Brettin T."/>
            <person name="Goker M."/>
            <person name="Beck B."/>
            <person name="Bristow J."/>
            <person name="Eisen J.A."/>
            <person name="Markowitz V."/>
            <person name="Hugenholtz P."/>
            <person name="Kyrpides N.C."/>
            <person name="Klenk H.P."/>
            <person name="Chen F."/>
        </authorList>
    </citation>
    <scope>NUCLEOTIDE SEQUENCE [LARGE SCALE GENOMIC DNA]</scope>
    <source>
        <strain evidence="3">ATCC 33386 / NCTC 11300</strain>
    </source>
</reference>
<sequence length="126" mass="14549">MKLVKKYLVFEAGEELYGIELKYVLKIKNNAKFYELPALGKDYPGVIHFDNRFIPVAGYGGEKPGNNEANAALILRYRTNEFSIFVKNVFDIYEFENMEMTEETAKDFYIDGRVVKLINLEEFIGG</sequence>
<dbReference type="HOGENOM" id="CLU_1980011_0_0_0"/>
<dbReference type="KEGG" id="str:Sterm_3073"/>
<dbReference type="AlphaFoldDB" id="D1AP81"/>
<evidence type="ECO:0000313" key="3">
    <source>
        <dbReference type="Proteomes" id="UP000000845"/>
    </source>
</evidence>
<dbReference type="RefSeq" id="WP_012862497.1">
    <property type="nucleotide sequence ID" value="NC_013517.1"/>
</dbReference>
<feature type="domain" description="CheW-like" evidence="1">
    <location>
        <begin position="6"/>
        <end position="105"/>
    </location>
</feature>
<dbReference type="SUPFAM" id="SSF50341">
    <property type="entry name" value="CheW-like"/>
    <property type="match status" value="1"/>
</dbReference>
<reference evidence="3" key="1">
    <citation type="submission" date="2009-09" db="EMBL/GenBank/DDBJ databases">
        <title>The complete chromosome of Sebaldella termitidis ATCC 33386.</title>
        <authorList>
            <consortium name="US DOE Joint Genome Institute (JGI-PGF)"/>
            <person name="Lucas S."/>
            <person name="Copeland A."/>
            <person name="Lapidus A."/>
            <person name="Glavina del Rio T."/>
            <person name="Dalin E."/>
            <person name="Tice H."/>
            <person name="Bruce D."/>
            <person name="Goodwin L."/>
            <person name="Pitluck S."/>
            <person name="Kyrpides N."/>
            <person name="Mavromatis K."/>
            <person name="Ivanova N."/>
            <person name="Mikhailova N."/>
            <person name="Sims D."/>
            <person name="Meincke L."/>
            <person name="Brettin T."/>
            <person name="Detter J.C."/>
            <person name="Han C."/>
            <person name="Larimer F."/>
            <person name="Land M."/>
            <person name="Hauser L."/>
            <person name="Markowitz V."/>
            <person name="Cheng J.F."/>
            <person name="Hugenholtz P."/>
            <person name="Woyke T."/>
            <person name="Wu D."/>
            <person name="Eisen J.A."/>
        </authorList>
    </citation>
    <scope>NUCLEOTIDE SEQUENCE [LARGE SCALE GENOMIC DNA]</scope>
    <source>
        <strain evidence="3">ATCC 33386 / NCTC 11300</strain>
    </source>
</reference>
<protein>
    <submittedName>
        <fullName evidence="2">CheW protein</fullName>
    </submittedName>
</protein>
<organism evidence="2 3">
    <name type="scientific">Sebaldella termitidis (strain ATCC 33386 / NCTC 11300)</name>
    <dbReference type="NCBI Taxonomy" id="526218"/>
    <lineage>
        <taxon>Bacteria</taxon>
        <taxon>Fusobacteriati</taxon>
        <taxon>Fusobacteriota</taxon>
        <taxon>Fusobacteriia</taxon>
        <taxon>Fusobacteriales</taxon>
        <taxon>Leptotrichiaceae</taxon>
        <taxon>Sebaldella</taxon>
    </lineage>
</organism>
<name>D1AP81_SEBTE</name>
<dbReference type="Proteomes" id="UP000000845">
    <property type="component" value="Chromosome"/>
</dbReference>
<accession>D1AP81</accession>
<dbReference type="GO" id="GO:0007165">
    <property type="term" value="P:signal transduction"/>
    <property type="evidence" value="ECO:0007669"/>
    <property type="project" value="InterPro"/>
</dbReference>